<organism evidence="1 2">
    <name type="scientific">Planctomicrobium piriforme</name>
    <dbReference type="NCBI Taxonomy" id="1576369"/>
    <lineage>
        <taxon>Bacteria</taxon>
        <taxon>Pseudomonadati</taxon>
        <taxon>Planctomycetota</taxon>
        <taxon>Planctomycetia</taxon>
        <taxon>Planctomycetales</taxon>
        <taxon>Planctomycetaceae</taxon>
        <taxon>Planctomicrobium</taxon>
    </lineage>
</organism>
<reference evidence="2" key="1">
    <citation type="submission" date="2016-10" db="EMBL/GenBank/DDBJ databases">
        <authorList>
            <person name="Varghese N."/>
            <person name="Submissions S."/>
        </authorList>
    </citation>
    <scope>NUCLEOTIDE SEQUENCE [LARGE SCALE GENOMIC DNA]</scope>
    <source>
        <strain evidence="2">DSM 26348</strain>
    </source>
</reference>
<protein>
    <submittedName>
        <fullName evidence="1">Uncharacterized protein</fullName>
    </submittedName>
</protein>
<accession>A0A1I3MIQ5</accession>
<keyword evidence="2" id="KW-1185">Reference proteome</keyword>
<evidence type="ECO:0000313" key="1">
    <source>
        <dbReference type="EMBL" id="SFI97024.1"/>
    </source>
</evidence>
<dbReference type="STRING" id="1576369.SAMN05421753_11423"/>
<proteinExistence type="predicted"/>
<dbReference type="Proteomes" id="UP000199518">
    <property type="component" value="Unassembled WGS sequence"/>
</dbReference>
<name>A0A1I3MIQ5_9PLAN</name>
<dbReference type="AlphaFoldDB" id="A0A1I3MIQ5"/>
<sequence length="86" mass="9536">MKRIPRIGISNSPLFRPGGFQQLNALNFPDLSPLSPGPFRGNSIKISAESADFKLQILWPNKAVTQDLAAPAWWQARTVQMVCCLI</sequence>
<dbReference type="EMBL" id="FOQD01000014">
    <property type="protein sequence ID" value="SFI97024.1"/>
    <property type="molecule type" value="Genomic_DNA"/>
</dbReference>
<evidence type="ECO:0000313" key="2">
    <source>
        <dbReference type="Proteomes" id="UP000199518"/>
    </source>
</evidence>
<gene>
    <name evidence="1" type="ORF">SAMN05421753_11423</name>
</gene>